<gene>
    <name evidence="2" type="ORF">FAGAP_5151</name>
</gene>
<dbReference type="EMBL" id="LUFC02000320">
    <property type="protein sequence ID" value="KAF4498673.1"/>
    <property type="molecule type" value="Genomic_DNA"/>
</dbReference>
<name>A0A9P5BC97_9HYPO</name>
<evidence type="ECO:0000259" key="1">
    <source>
        <dbReference type="Pfam" id="PF26616"/>
    </source>
</evidence>
<dbReference type="OrthoDB" id="5396681at2759"/>
<feature type="domain" description="CorA-like transporter" evidence="1">
    <location>
        <begin position="1"/>
        <end position="139"/>
    </location>
</feature>
<dbReference type="InterPro" id="IPR058257">
    <property type="entry name" value="CorA-like_dom"/>
</dbReference>
<evidence type="ECO:0000313" key="3">
    <source>
        <dbReference type="Proteomes" id="UP000737391"/>
    </source>
</evidence>
<accession>A0A9P5BC97</accession>
<evidence type="ECO:0000313" key="2">
    <source>
        <dbReference type="EMBL" id="KAF4498673.1"/>
    </source>
</evidence>
<dbReference type="Proteomes" id="UP000737391">
    <property type="component" value="Unassembled WGS sequence"/>
</dbReference>
<keyword evidence="3" id="KW-1185">Reference proteome</keyword>
<protein>
    <recommendedName>
        <fullName evidence="1">CorA-like transporter domain-containing protein</fullName>
    </recommendedName>
</protein>
<proteinExistence type="predicted"/>
<dbReference type="Pfam" id="PF26616">
    <property type="entry name" value="CorA-like"/>
    <property type="match status" value="1"/>
</dbReference>
<reference evidence="2" key="1">
    <citation type="submission" date="2020-01" db="EMBL/GenBank/DDBJ databases">
        <title>Identification and distribution of gene clusters putatively required for synthesis of sphingolipid metabolism inhibitors in phylogenetically diverse species of the filamentous fungus Fusarium.</title>
        <authorList>
            <person name="Kim H.-S."/>
            <person name="Busman M."/>
            <person name="Brown D.W."/>
            <person name="Divon H."/>
            <person name="Uhlig S."/>
            <person name="Proctor R.H."/>
        </authorList>
    </citation>
    <scope>NUCLEOTIDE SEQUENCE</scope>
    <source>
        <strain evidence="2">NRRL 31653</strain>
    </source>
</reference>
<sequence>MTGFDSYDTIDNPRSNLLEIQQLGRSGLEHAVQYIRSVERSTEGTGNRNWEIRQMAIHHKYDFVHGKALWLNVKTSNTMSERMEEAMAEDQILNSAPSKDMSASFAATLRKHLFHLEWCDKSWREYICDTEAEIRRTLKGLKAAQAGKPPVEHGGGWRQTKVIETDGLTIEHTNLARYLRSLRKPGKPR</sequence>
<comment type="caution">
    <text evidence="2">The sequence shown here is derived from an EMBL/GenBank/DDBJ whole genome shotgun (WGS) entry which is preliminary data.</text>
</comment>
<dbReference type="AlphaFoldDB" id="A0A9P5BC97"/>
<organism evidence="2 3">
    <name type="scientific">Fusarium agapanthi</name>
    <dbReference type="NCBI Taxonomy" id="1803897"/>
    <lineage>
        <taxon>Eukaryota</taxon>
        <taxon>Fungi</taxon>
        <taxon>Dikarya</taxon>
        <taxon>Ascomycota</taxon>
        <taxon>Pezizomycotina</taxon>
        <taxon>Sordariomycetes</taxon>
        <taxon>Hypocreomycetidae</taxon>
        <taxon>Hypocreales</taxon>
        <taxon>Nectriaceae</taxon>
        <taxon>Fusarium</taxon>
        <taxon>Fusarium fujikuroi species complex</taxon>
    </lineage>
</organism>